<keyword evidence="6" id="KW-1185">Reference proteome</keyword>
<accession>A0A8J3YTS5</accession>
<sequence>MKRIKFSLSLVAVIALLMLVAGVVAGRATGGGGSGGGSGDGGRSAGKRIDVIIKASDSSFWQSMLAGAKQAGGDFGIEVSLFGPTSETDVGQQVQLVENSISRGVDGIVLASNSSSALNNVIERARKEGIKVIAVDTQVTTPVDGFIGTDNLKAAEQAGAKLCELAKASGRTAGNVLIESSVAGVQVLTDRETGFRGGLAACPDLKIVGPRFNNNDINLAASQVNDAITADPNLVAVFAANNTSGVGAARGIKDNNAADRIPVVSFDTDPQQVAALGDGSLDVLVVQNPYFFGYQGVVVAGMAAVGSIPPRNIDPGAVLADKSNMGNEEIKTLLTPPTAKAD</sequence>
<keyword evidence="3" id="KW-0732">Signal</keyword>
<dbReference type="InterPro" id="IPR025997">
    <property type="entry name" value="SBP_2_dom"/>
</dbReference>
<dbReference type="InterPro" id="IPR028082">
    <property type="entry name" value="Peripla_BP_I"/>
</dbReference>
<name>A0A8J3YTS5_9ACTN</name>
<evidence type="ECO:0000256" key="3">
    <source>
        <dbReference type="ARBA" id="ARBA00022729"/>
    </source>
</evidence>
<evidence type="ECO:0000313" key="6">
    <source>
        <dbReference type="Proteomes" id="UP000619260"/>
    </source>
</evidence>
<feature type="domain" description="Periplasmic binding protein" evidence="4">
    <location>
        <begin position="49"/>
        <end position="305"/>
    </location>
</feature>
<dbReference type="SUPFAM" id="SSF53822">
    <property type="entry name" value="Periplasmic binding protein-like I"/>
    <property type="match status" value="1"/>
</dbReference>
<dbReference type="GO" id="GO:0030246">
    <property type="term" value="F:carbohydrate binding"/>
    <property type="evidence" value="ECO:0007669"/>
    <property type="project" value="UniProtKB-ARBA"/>
</dbReference>
<dbReference type="EMBL" id="BOPF01000049">
    <property type="protein sequence ID" value="GIJ51524.1"/>
    <property type="molecule type" value="Genomic_DNA"/>
</dbReference>
<dbReference type="PANTHER" id="PTHR46847">
    <property type="entry name" value="D-ALLOSE-BINDING PERIPLASMIC PROTEIN-RELATED"/>
    <property type="match status" value="1"/>
</dbReference>
<evidence type="ECO:0000256" key="2">
    <source>
        <dbReference type="ARBA" id="ARBA00007639"/>
    </source>
</evidence>
<dbReference type="AlphaFoldDB" id="A0A8J3YTS5"/>
<gene>
    <name evidence="5" type="ORF">Val02_84100</name>
</gene>
<evidence type="ECO:0000259" key="4">
    <source>
        <dbReference type="Pfam" id="PF13407"/>
    </source>
</evidence>
<proteinExistence type="inferred from homology"/>
<comment type="similarity">
    <text evidence="2">Belongs to the bacterial solute-binding protein 2 family.</text>
</comment>
<dbReference type="PANTHER" id="PTHR46847:SF1">
    <property type="entry name" value="D-ALLOSE-BINDING PERIPLASMIC PROTEIN-RELATED"/>
    <property type="match status" value="1"/>
</dbReference>
<dbReference type="CDD" id="cd20008">
    <property type="entry name" value="PBP1_ABC_sugar_binding-like"/>
    <property type="match status" value="1"/>
</dbReference>
<reference evidence="5" key="1">
    <citation type="submission" date="2021-01" db="EMBL/GenBank/DDBJ databases">
        <title>Whole genome shotgun sequence of Virgisporangium aliadipatigenens NBRC 105644.</title>
        <authorList>
            <person name="Komaki H."/>
            <person name="Tamura T."/>
        </authorList>
    </citation>
    <scope>NUCLEOTIDE SEQUENCE</scope>
    <source>
        <strain evidence="5">NBRC 105644</strain>
    </source>
</reference>
<dbReference type="RefSeq" id="WP_203904921.1">
    <property type="nucleotide sequence ID" value="NZ_BOPF01000049.1"/>
</dbReference>
<comment type="subcellular location">
    <subcellularLocation>
        <location evidence="1">Cell envelope</location>
    </subcellularLocation>
</comment>
<evidence type="ECO:0000313" key="5">
    <source>
        <dbReference type="EMBL" id="GIJ51524.1"/>
    </source>
</evidence>
<evidence type="ECO:0000256" key="1">
    <source>
        <dbReference type="ARBA" id="ARBA00004196"/>
    </source>
</evidence>
<dbReference type="Gene3D" id="3.40.50.2300">
    <property type="match status" value="2"/>
</dbReference>
<organism evidence="5 6">
    <name type="scientific">Virgisporangium aliadipatigenens</name>
    <dbReference type="NCBI Taxonomy" id="741659"/>
    <lineage>
        <taxon>Bacteria</taxon>
        <taxon>Bacillati</taxon>
        <taxon>Actinomycetota</taxon>
        <taxon>Actinomycetes</taxon>
        <taxon>Micromonosporales</taxon>
        <taxon>Micromonosporaceae</taxon>
        <taxon>Virgisporangium</taxon>
    </lineage>
</organism>
<protein>
    <submittedName>
        <fullName evidence="5">LacI family transcriptional regulator</fullName>
    </submittedName>
</protein>
<dbReference type="Pfam" id="PF13407">
    <property type="entry name" value="Peripla_BP_4"/>
    <property type="match status" value="1"/>
</dbReference>
<dbReference type="GO" id="GO:0030313">
    <property type="term" value="C:cell envelope"/>
    <property type="evidence" value="ECO:0007669"/>
    <property type="project" value="UniProtKB-SubCell"/>
</dbReference>
<dbReference type="Proteomes" id="UP000619260">
    <property type="component" value="Unassembled WGS sequence"/>
</dbReference>
<comment type="caution">
    <text evidence="5">The sequence shown here is derived from an EMBL/GenBank/DDBJ whole genome shotgun (WGS) entry which is preliminary data.</text>
</comment>